<name>A0A803MFT8_CHEQI</name>
<reference evidence="4" key="1">
    <citation type="journal article" date="2017" name="Nature">
        <title>The genome of Chenopodium quinoa.</title>
        <authorList>
            <person name="Jarvis D.E."/>
            <person name="Ho Y.S."/>
            <person name="Lightfoot D.J."/>
            <person name="Schmoeckel S.M."/>
            <person name="Li B."/>
            <person name="Borm T.J.A."/>
            <person name="Ohyanagi H."/>
            <person name="Mineta K."/>
            <person name="Michell C.T."/>
            <person name="Saber N."/>
            <person name="Kharbatia N.M."/>
            <person name="Rupper R.R."/>
            <person name="Sharp A.R."/>
            <person name="Dally N."/>
            <person name="Boughton B.A."/>
            <person name="Woo Y.H."/>
            <person name="Gao G."/>
            <person name="Schijlen E.G.W.M."/>
            <person name="Guo X."/>
            <person name="Momin A.A."/>
            <person name="Negrao S."/>
            <person name="Al-Babili S."/>
            <person name="Gehring C."/>
            <person name="Roessner U."/>
            <person name="Jung C."/>
            <person name="Murphy K."/>
            <person name="Arold S.T."/>
            <person name="Gojobori T."/>
            <person name="van der Linden C.G."/>
            <person name="van Loo E.N."/>
            <person name="Jellen E.N."/>
            <person name="Maughan P.J."/>
            <person name="Tester M."/>
        </authorList>
    </citation>
    <scope>NUCLEOTIDE SEQUENCE [LARGE SCALE GENOMIC DNA]</scope>
    <source>
        <strain evidence="4">cv. PI 614886</strain>
    </source>
</reference>
<feature type="region of interest" description="Disordered" evidence="2">
    <location>
        <begin position="845"/>
        <end position="866"/>
    </location>
</feature>
<feature type="domain" description="F-box" evidence="3">
    <location>
        <begin position="20"/>
        <end position="59"/>
    </location>
</feature>
<dbReference type="InterPro" id="IPR036047">
    <property type="entry name" value="F-box-like_dom_sf"/>
</dbReference>
<feature type="domain" description="F-box" evidence="3">
    <location>
        <begin position="449"/>
        <end position="490"/>
    </location>
</feature>
<proteinExistence type="predicted"/>
<feature type="coiled-coil region" evidence="1">
    <location>
        <begin position="996"/>
        <end position="1023"/>
    </location>
</feature>
<evidence type="ECO:0000256" key="1">
    <source>
        <dbReference type="SAM" id="Coils"/>
    </source>
</evidence>
<protein>
    <recommendedName>
        <fullName evidence="3">F-box domain-containing protein</fullName>
    </recommendedName>
</protein>
<dbReference type="AlphaFoldDB" id="A0A803MFT8"/>
<dbReference type="InterPro" id="IPR051304">
    <property type="entry name" value="SCF_F-box_domain"/>
</dbReference>
<dbReference type="Pfam" id="PF00646">
    <property type="entry name" value="F-box"/>
    <property type="match status" value="1"/>
</dbReference>
<accession>A0A803MFT8</accession>
<dbReference type="OMA" id="KGFKFCF"/>
<reference evidence="4" key="2">
    <citation type="submission" date="2021-03" db="UniProtKB">
        <authorList>
            <consortium name="EnsemblPlants"/>
        </authorList>
    </citation>
    <scope>IDENTIFICATION</scope>
</reference>
<dbReference type="SUPFAM" id="SSF81383">
    <property type="entry name" value="F-box domain"/>
    <property type="match status" value="1"/>
</dbReference>
<dbReference type="InterPro" id="IPR005174">
    <property type="entry name" value="KIB1-4_b-propeller"/>
</dbReference>
<evidence type="ECO:0000313" key="4">
    <source>
        <dbReference type="EnsemblPlants" id="AUR62028682-RA:cds"/>
    </source>
</evidence>
<dbReference type="Gramene" id="AUR62028682-RA">
    <property type="protein sequence ID" value="AUR62028682-RA:cds"/>
    <property type="gene ID" value="AUR62028682"/>
</dbReference>
<dbReference type="SMART" id="SM00256">
    <property type="entry name" value="FBOX"/>
    <property type="match status" value="2"/>
</dbReference>
<evidence type="ECO:0000256" key="2">
    <source>
        <dbReference type="SAM" id="MobiDB-lite"/>
    </source>
</evidence>
<dbReference type="Proteomes" id="UP000596660">
    <property type="component" value="Unplaced"/>
</dbReference>
<dbReference type="PANTHER" id="PTHR47123:SF6">
    <property type="entry name" value="F-BOX PROTEIN SKIP23-LIKE ISOFORM X1"/>
    <property type="match status" value="1"/>
</dbReference>
<evidence type="ECO:0000313" key="5">
    <source>
        <dbReference type="Proteomes" id="UP000596660"/>
    </source>
</evidence>
<dbReference type="EnsemblPlants" id="AUR62028682-RA">
    <property type="protein sequence ID" value="AUR62028682-RA:cds"/>
    <property type="gene ID" value="AUR62028682"/>
</dbReference>
<evidence type="ECO:0000259" key="3">
    <source>
        <dbReference type="SMART" id="SM00256"/>
    </source>
</evidence>
<dbReference type="InterPro" id="IPR001810">
    <property type="entry name" value="F-box_dom"/>
</dbReference>
<keyword evidence="1" id="KW-0175">Coiled coil</keyword>
<dbReference type="PANTHER" id="PTHR47123">
    <property type="entry name" value="F-BOX PROTEIN SKIP23"/>
    <property type="match status" value="1"/>
</dbReference>
<dbReference type="Pfam" id="PF03478">
    <property type="entry name" value="Beta-prop_KIB1-4"/>
    <property type="match status" value="2"/>
</dbReference>
<organism evidence="4 5">
    <name type="scientific">Chenopodium quinoa</name>
    <name type="common">Quinoa</name>
    <dbReference type="NCBI Taxonomy" id="63459"/>
    <lineage>
        <taxon>Eukaryota</taxon>
        <taxon>Viridiplantae</taxon>
        <taxon>Streptophyta</taxon>
        <taxon>Embryophyta</taxon>
        <taxon>Tracheophyta</taxon>
        <taxon>Spermatophyta</taxon>
        <taxon>Magnoliopsida</taxon>
        <taxon>eudicotyledons</taxon>
        <taxon>Gunneridae</taxon>
        <taxon>Pentapetalae</taxon>
        <taxon>Caryophyllales</taxon>
        <taxon>Chenopodiaceae</taxon>
        <taxon>Chenopodioideae</taxon>
        <taxon>Atripliceae</taxon>
        <taxon>Chenopodium</taxon>
    </lineage>
</organism>
<sequence length="1033" mass="120241">MRETEMRLQLENWCHLADDDELLLEIVDRIDCHLNLCKFRAVCRSWRSPAHATSRFLFSTLPLQIPVHDHHFRSLLGCENRLKFLVGSVVYLIQPLNQKNFDSPKFWVVCLEESNPGLLKFRYPLTKIPIENLPKNFPKSLNSLRFRVSIVGKGFKFCFSNGNEDVFESRFFYQGFENWSDFPTKTKVLLFDENVLVEKYDYSFAVLILNLGGILGVMRLGVWHYMRNIHGVFFDDIVKFKGKVCAIDRRGVVYVIDDRVSRVMKVITRPVCVGDANGRRKLLAEAHGKLYMIVRDRFKFRVFKLNERQQKWDEVNSLEDRILIVTFDGCFFVEANDNPGCRGNCIFFPKNCFPNYSNGYHPDDELFKGASKYLEVGVFYLNEDRARLVSSYSGLSDMFWPPPSWIWPNSRSFTWEFEKIEQQEDYSCQKEVPGENCDDLIPRRDWSELPKELLKVLADHLATRLDHCRFRSVCKKWHSSCHLSGSLLYSQLPHHVNPSFIFEKSNHSIFLMARLTYVLRPLNQKIPNSAKPWLISVEDLNPGKLQICHPLSKIPFKNMPVTFPKFLNLLEFQVSKVSFGFKFCYSNGDDKVFRDCGISIPWSDYSHPTKVVILSENATSIEDCIAVVLFLHLGGSFASFNLRTNQWRYISKTKRHCFDDIVKFKGYICAVDREGIAYLIDGHSMRIVDTIAEELSYSYARKQRRKLLVESFGELYLIVRGPWDFRVYKLHEGHRMWYKVNNIGDRILFVSFDNCFFVQAKDFPGCRGNCVVFPKNCFPLYTGGYDPDYELFKGERNHLTTGVFYLDENRCKLLSSYPSLSELFWPPPSWLCPDTYPCEKENKAMDCSSQSKPSSEDEETATDEFTCQSDDELYPSTRAPFEISESPLMKKFQGVDVRSDLVPYLRKLWKKDNFINGNAVRSNGLFTWAFESLAKMMVILQNNRGKGKSSLSETQAEYLKNTLIDLQSMNFRLDWLVPIVEKTTARYNSKEPGDAVMELEVERNRLLSKLHKVEEKLNEQEKLVTLSQCSLRH</sequence>
<keyword evidence="5" id="KW-1185">Reference proteome</keyword>